<evidence type="ECO:0000256" key="8">
    <source>
        <dbReference type="SAM" id="Phobius"/>
    </source>
</evidence>
<feature type="transmembrane region" description="Helical" evidence="8">
    <location>
        <begin position="135"/>
        <end position="151"/>
    </location>
</feature>
<dbReference type="Proteomes" id="UP000664277">
    <property type="component" value="Unassembled WGS sequence"/>
</dbReference>
<feature type="transmembrane region" description="Helical" evidence="8">
    <location>
        <begin position="185"/>
        <end position="206"/>
    </location>
</feature>
<protein>
    <submittedName>
        <fullName evidence="9">DUF2029 domain-containing protein</fullName>
    </submittedName>
</protein>
<proteinExistence type="inferred from homology"/>
<comment type="subcellular location">
    <subcellularLocation>
        <location evidence="1">Cell membrane</location>
        <topology evidence="1">Multi-pass membrane protein</topology>
    </subcellularLocation>
</comment>
<dbReference type="AlphaFoldDB" id="A0A8J7PKB0"/>
<keyword evidence="2" id="KW-1003">Cell membrane</keyword>
<comment type="caution">
    <text evidence="9">The sequence shown here is derived from an EMBL/GenBank/DDBJ whole genome shotgun (WGS) entry which is preliminary data.</text>
</comment>
<keyword evidence="3" id="KW-0808">Transferase</keyword>
<evidence type="ECO:0000256" key="4">
    <source>
        <dbReference type="ARBA" id="ARBA00022692"/>
    </source>
</evidence>
<feature type="transmembrane region" description="Helical" evidence="8">
    <location>
        <begin position="383"/>
        <end position="400"/>
    </location>
</feature>
<evidence type="ECO:0000256" key="2">
    <source>
        <dbReference type="ARBA" id="ARBA00022475"/>
    </source>
</evidence>
<feature type="transmembrane region" description="Helical" evidence="8">
    <location>
        <begin position="157"/>
        <end position="173"/>
    </location>
</feature>
<sequence length="409" mass="45971">MDKVVGRQSGKEIIDYLFGILLFIAITLVLSPPAKNIFQVTDLSEFYCGAALYFAGRAKDIYDVAQFFPYQIATFPALGTRAIPLYVGPWALPFLLPLLVFPAAHAYFLVKILLLALFLLGLCLLMKTFKMGSRVFMWLGAVLPFTGPVWEALRIEQLSAFLFLSLALHLYFVRRGSEKWWPAALFLLPFLLKPHLALTIFAFHLGALRLRFALYFALLCGAFLLFSWFYCGEAYRGYFSLFQFSMLDLTWMNPEATPTLRGQLLRLPFWGKEAAVWINTLSSIVFALTLLATTCLGAAFRKACPARATALMAVPLGLVLSLHCYSYDLVLLLPALILTLKPVMQSRFLPAWSYLLGFVVPALCFTLPFYALIHYILTLQGSAVNYHFLALSILTGYLLSRGKTLLPSR</sequence>
<evidence type="ECO:0000256" key="1">
    <source>
        <dbReference type="ARBA" id="ARBA00004651"/>
    </source>
</evidence>
<feature type="transmembrane region" description="Helical" evidence="8">
    <location>
        <begin position="212"/>
        <end position="231"/>
    </location>
</feature>
<evidence type="ECO:0000313" key="10">
    <source>
        <dbReference type="Proteomes" id="UP000664277"/>
    </source>
</evidence>
<evidence type="ECO:0000313" key="9">
    <source>
        <dbReference type="EMBL" id="MBN8662847.1"/>
    </source>
</evidence>
<gene>
    <name evidence="9" type="ORF">J0M35_20940</name>
</gene>
<evidence type="ECO:0000256" key="6">
    <source>
        <dbReference type="ARBA" id="ARBA00023136"/>
    </source>
</evidence>
<accession>A0A8J7PKB0</accession>
<keyword evidence="4 8" id="KW-0812">Transmembrane</keyword>
<name>A0A8J7PKB0_9BACT</name>
<evidence type="ECO:0000256" key="3">
    <source>
        <dbReference type="ARBA" id="ARBA00022679"/>
    </source>
</evidence>
<comment type="similarity">
    <text evidence="7">Belongs to the glycosyltransferase 87 family.</text>
</comment>
<reference evidence="9" key="1">
    <citation type="submission" date="2021-02" db="EMBL/GenBank/DDBJ databases">
        <title>Genome-Resolved Metagenomics of a Microbial Community Performing Photosynthetic Biological Nutrient Removal.</title>
        <authorList>
            <person name="Mcdaniel E.A."/>
        </authorList>
    </citation>
    <scope>NUCLEOTIDE SEQUENCE</scope>
    <source>
        <strain evidence="9">UWPOB_OBS1</strain>
    </source>
</reference>
<evidence type="ECO:0000256" key="5">
    <source>
        <dbReference type="ARBA" id="ARBA00022989"/>
    </source>
</evidence>
<dbReference type="GO" id="GO:0005886">
    <property type="term" value="C:plasma membrane"/>
    <property type="evidence" value="ECO:0007669"/>
    <property type="project" value="UniProtKB-SubCell"/>
</dbReference>
<feature type="transmembrane region" description="Helical" evidence="8">
    <location>
        <begin position="99"/>
        <end position="123"/>
    </location>
</feature>
<feature type="transmembrane region" description="Helical" evidence="8">
    <location>
        <begin position="12"/>
        <end position="31"/>
    </location>
</feature>
<dbReference type="EMBL" id="JAFLCK010000058">
    <property type="protein sequence ID" value="MBN8662847.1"/>
    <property type="molecule type" value="Genomic_DNA"/>
</dbReference>
<evidence type="ECO:0000256" key="7">
    <source>
        <dbReference type="ARBA" id="ARBA00024033"/>
    </source>
</evidence>
<dbReference type="InterPro" id="IPR018584">
    <property type="entry name" value="GT87"/>
</dbReference>
<dbReference type="Pfam" id="PF09594">
    <property type="entry name" value="GT87"/>
    <property type="match status" value="1"/>
</dbReference>
<dbReference type="GO" id="GO:0016758">
    <property type="term" value="F:hexosyltransferase activity"/>
    <property type="evidence" value="ECO:0007669"/>
    <property type="project" value="InterPro"/>
</dbReference>
<feature type="transmembrane region" description="Helical" evidence="8">
    <location>
        <begin position="352"/>
        <end position="377"/>
    </location>
</feature>
<organism evidence="9 10">
    <name type="scientific">Candidatus Obscuribacter phosphatis</name>
    <dbReference type="NCBI Taxonomy" id="1906157"/>
    <lineage>
        <taxon>Bacteria</taxon>
        <taxon>Bacillati</taxon>
        <taxon>Candidatus Melainabacteria</taxon>
        <taxon>Candidatus Obscuribacterales</taxon>
        <taxon>Candidatus Obscuribacteraceae</taxon>
        <taxon>Candidatus Obscuribacter</taxon>
    </lineage>
</organism>
<keyword evidence="5 8" id="KW-1133">Transmembrane helix</keyword>
<keyword evidence="6 8" id="KW-0472">Membrane</keyword>
<feature type="transmembrane region" description="Helical" evidence="8">
    <location>
        <begin position="276"/>
        <end position="300"/>
    </location>
</feature>
<feature type="transmembrane region" description="Helical" evidence="8">
    <location>
        <begin position="312"/>
        <end position="340"/>
    </location>
</feature>